<keyword evidence="7 9" id="KW-0233">DNA recombination</keyword>
<evidence type="ECO:0000313" key="13">
    <source>
        <dbReference type="Proteomes" id="UP000694480"/>
    </source>
</evidence>
<dbReference type="InterPro" id="IPR004107">
    <property type="entry name" value="Integrase_SAM-like_N"/>
</dbReference>
<feature type="active site" evidence="9">
    <location>
        <position position="170"/>
    </location>
</feature>
<dbReference type="InterPro" id="IPR013762">
    <property type="entry name" value="Integrase-like_cat_sf"/>
</dbReference>
<sequence>MDFQLHLVGFKNYLLLEKQVAANTAAAYLSDVKILSEIATLLELDISKATSEHLHECLYILSKRNINERSQARWISSVKAFYRYLLDENIRADDPTLLLESPKLGLYLPDTLSTEEIDRIVAVSDNTALGKRNQAIIEVLYGCGLRVSELTNLRLSDINFKELFLRIKGKGDKTRLVPLASYTAEILSRYIQGVRNTFALQDGHQDFVFINIRGRKLTRVMVFIIIKKLAAAAGISKTISPHTFRHSYATHLLENGADLRYIQEMLGHSSITTTEIYTHLKTEALHTAILEYHPRNKAKSL</sequence>
<feature type="active site" evidence="9">
    <location>
        <position position="242"/>
    </location>
</feature>
<evidence type="ECO:0000256" key="9">
    <source>
        <dbReference type="HAMAP-Rule" id="MF_01808"/>
    </source>
</evidence>
<keyword evidence="8 9" id="KW-0131">Cell cycle</keyword>
<accession>A0A931ECB2</accession>
<comment type="caution">
    <text evidence="12">The sequence shown here is derived from an EMBL/GenBank/DDBJ whole genome shotgun (WGS) entry which is preliminary data.</text>
</comment>
<evidence type="ECO:0000259" key="11">
    <source>
        <dbReference type="PROSITE" id="PS51900"/>
    </source>
</evidence>
<evidence type="ECO:0000259" key="10">
    <source>
        <dbReference type="PROSITE" id="PS51898"/>
    </source>
</evidence>
<dbReference type="EMBL" id="JADKYY010000011">
    <property type="protein sequence ID" value="MBF5027879.1"/>
    <property type="molecule type" value="Genomic_DNA"/>
</dbReference>
<dbReference type="RefSeq" id="WP_194739804.1">
    <property type="nucleotide sequence ID" value="NZ_JADKYY010000011.1"/>
</dbReference>
<feature type="active site" evidence="9">
    <location>
        <position position="268"/>
    </location>
</feature>
<dbReference type="GO" id="GO:0009037">
    <property type="term" value="F:tyrosine-based site-specific recombinase activity"/>
    <property type="evidence" value="ECO:0007669"/>
    <property type="project" value="UniProtKB-UniRule"/>
</dbReference>
<dbReference type="InterPro" id="IPR002104">
    <property type="entry name" value="Integrase_catalytic"/>
</dbReference>
<dbReference type="GO" id="GO:0051301">
    <property type="term" value="P:cell division"/>
    <property type="evidence" value="ECO:0007669"/>
    <property type="project" value="UniProtKB-KW"/>
</dbReference>
<evidence type="ECO:0000256" key="1">
    <source>
        <dbReference type="ARBA" id="ARBA00004496"/>
    </source>
</evidence>
<gene>
    <name evidence="9" type="primary">xerC</name>
    <name evidence="12" type="ORF">IC612_08730</name>
</gene>
<keyword evidence="6 9" id="KW-0238">DNA-binding</keyword>
<comment type="function">
    <text evidence="9">Site-specific tyrosine recombinase, which acts by catalyzing the cutting and rejoining of the recombining DNA molecules. The XerC-XerD complex is essential to convert dimers of the bacterial chromosome into monomers to permit their segregation at cell division. It also contributes to the segregational stability of plasmids.</text>
</comment>
<dbReference type="CDD" id="cd00798">
    <property type="entry name" value="INT_XerDC_C"/>
    <property type="match status" value="1"/>
</dbReference>
<evidence type="ECO:0000256" key="5">
    <source>
        <dbReference type="ARBA" id="ARBA00022908"/>
    </source>
</evidence>
<dbReference type="AlphaFoldDB" id="A0A931ECB2"/>
<evidence type="ECO:0000256" key="6">
    <source>
        <dbReference type="ARBA" id="ARBA00023125"/>
    </source>
</evidence>
<reference evidence="12" key="1">
    <citation type="submission" date="2020-11" db="EMBL/GenBank/DDBJ databases">
        <title>Genome seq and assembly of Planobacterium sp.</title>
        <authorList>
            <person name="Chhetri G."/>
        </authorList>
    </citation>
    <scope>NUCLEOTIDE SEQUENCE</scope>
    <source>
        <strain evidence="12">GCR5</strain>
    </source>
</reference>
<dbReference type="InterPro" id="IPR011010">
    <property type="entry name" value="DNA_brk_join_enz"/>
</dbReference>
<dbReference type="SUPFAM" id="SSF47823">
    <property type="entry name" value="lambda integrase-like, N-terminal domain"/>
    <property type="match status" value="1"/>
</dbReference>
<dbReference type="InterPro" id="IPR010998">
    <property type="entry name" value="Integrase_recombinase_N"/>
</dbReference>
<comment type="similarity">
    <text evidence="9">Belongs to the 'phage' integrase family. XerC subfamily.</text>
</comment>
<dbReference type="InterPro" id="IPR050090">
    <property type="entry name" value="Tyrosine_recombinase_XerCD"/>
</dbReference>
<evidence type="ECO:0000256" key="2">
    <source>
        <dbReference type="ARBA" id="ARBA00022490"/>
    </source>
</evidence>
<dbReference type="PROSITE" id="PS51900">
    <property type="entry name" value="CB"/>
    <property type="match status" value="1"/>
</dbReference>
<dbReference type="Gene3D" id="1.10.443.10">
    <property type="entry name" value="Intergrase catalytic core"/>
    <property type="match status" value="1"/>
</dbReference>
<evidence type="ECO:0000256" key="7">
    <source>
        <dbReference type="ARBA" id="ARBA00023172"/>
    </source>
</evidence>
<name>A0A931ECB2_9FLAO</name>
<keyword evidence="3 9" id="KW-0132">Cell division</keyword>
<comment type="subcellular location">
    <subcellularLocation>
        <location evidence="1 9">Cytoplasm</location>
    </subcellularLocation>
</comment>
<dbReference type="Gene3D" id="1.10.150.130">
    <property type="match status" value="1"/>
</dbReference>
<keyword evidence="2 9" id="KW-0963">Cytoplasm</keyword>
<dbReference type="Proteomes" id="UP000694480">
    <property type="component" value="Unassembled WGS sequence"/>
</dbReference>
<feature type="domain" description="Core-binding (CB)" evidence="11">
    <location>
        <begin position="1"/>
        <end position="86"/>
    </location>
</feature>
<dbReference type="Pfam" id="PF02899">
    <property type="entry name" value="Phage_int_SAM_1"/>
    <property type="match status" value="1"/>
</dbReference>
<evidence type="ECO:0000256" key="4">
    <source>
        <dbReference type="ARBA" id="ARBA00022829"/>
    </source>
</evidence>
<dbReference type="InterPro" id="IPR023009">
    <property type="entry name" value="Tyrosine_recombinase_XerC/XerD"/>
</dbReference>
<keyword evidence="5 9" id="KW-0229">DNA integration</keyword>
<feature type="active site" description="O-(3'-phospho-DNA)-tyrosine intermediate" evidence="9">
    <location>
        <position position="277"/>
    </location>
</feature>
<dbReference type="HAMAP" id="MF_01808">
    <property type="entry name" value="Recomb_XerC_XerD"/>
    <property type="match status" value="1"/>
</dbReference>
<dbReference type="SUPFAM" id="SSF56349">
    <property type="entry name" value="DNA breaking-rejoining enzymes"/>
    <property type="match status" value="1"/>
</dbReference>
<dbReference type="InterPro" id="IPR044068">
    <property type="entry name" value="CB"/>
</dbReference>
<organism evidence="12 13">
    <name type="scientific">Planobacterium oryzisoli</name>
    <dbReference type="NCBI Taxonomy" id="2771435"/>
    <lineage>
        <taxon>Bacteria</taxon>
        <taxon>Pseudomonadati</taxon>
        <taxon>Bacteroidota</taxon>
        <taxon>Flavobacteriia</taxon>
        <taxon>Flavobacteriales</taxon>
        <taxon>Weeksellaceae</taxon>
        <taxon>Chryseobacterium group</taxon>
        <taxon>Chryseobacterium</taxon>
    </lineage>
</organism>
<dbReference type="GO" id="GO:0007059">
    <property type="term" value="P:chromosome segregation"/>
    <property type="evidence" value="ECO:0007669"/>
    <property type="project" value="UniProtKB-UniRule"/>
</dbReference>
<dbReference type="GO" id="GO:0006313">
    <property type="term" value="P:DNA transposition"/>
    <property type="evidence" value="ECO:0007669"/>
    <property type="project" value="UniProtKB-UniRule"/>
</dbReference>
<dbReference type="GO" id="GO:0005737">
    <property type="term" value="C:cytoplasm"/>
    <property type="evidence" value="ECO:0007669"/>
    <property type="project" value="UniProtKB-SubCell"/>
</dbReference>
<keyword evidence="4 9" id="KW-0159">Chromosome partition</keyword>
<protein>
    <recommendedName>
        <fullName evidence="9">Tyrosine recombinase XerC</fullName>
    </recommendedName>
</protein>
<proteinExistence type="inferred from homology"/>
<comment type="subunit">
    <text evidence="9">Forms a cyclic heterotetrameric complex composed of two molecules of XerC and two molecules of XerD.</text>
</comment>
<dbReference type="PANTHER" id="PTHR30349">
    <property type="entry name" value="PHAGE INTEGRASE-RELATED"/>
    <property type="match status" value="1"/>
</dbReference>
<dbReference type="GO" id="GO:0003677">
    <property type="term" value="F:DNA binding"/>
    <property type="evidence" value="ECO:0007669"/>
    <property type="project" value="UniProtKB-UniRule"/>
</dbReference>
<dbReference type="PROSITE" id="PS51898">
    <property type="entry name" value="TYR_RECOMBINASE"/>
    <property type="match status" value="1"/>
</dbReference>
<dbReference type="Pfam" id="PF00589">
    <property type="entry name" value="Phage_integrase"/>
    <property type="match status" value="1"/>
</dbReference>
<keyword evidence="13" id="KW-1185">Reference proteome</keyword>
<dbReference type="NCBIfam" id="NF001399">
    <property type="entry name" value="PRK00283.1"/>
    <property type="match status" value="1"/>
</dbReference>
<evidence type="ECO:0000256" key="8">
    <source>
        <dbReference type="ARBA" id="ARBA00023306"/>
    </source>
</evidence>
<feature type="active site" evidence="9">
    <location>
        <position position="146"/>
    </location>
</feature>
<dbReference type="PANTHER" id="PTHR30349:SF81">
    <property type="entry name" value="TYROSINE RECOMBINASE XERC"/>
    <property type="match status" value="1"/>
</dbReference>
<feature type="active site" evidence="9">
    <location>
        <position position="245"/>
    </location>
</feature>
<feature type="domain" description="Tyr recombinase" evidence="10">
    <location>
        <begin position="107"/>
        <end position="290"/>
    </location>
</feature>
<evidence type="ECO:0000313" key="12">
    <source>
        <dbReference type="EMBL" id="MBF5027879.1"/>
    </source>
</evidence>
<evidence type="ECO:0000256" key="3">
    <source>
        <dbReference type="ARBA" id="ARBA00022618"/>
    </source>
</evidence>